<dbReference type="RefSeq" id="WP_062483746.1">
    <property type="nucleotide sequence ID" value="NZ_LN885086.1"/>
</dbReference>
<dbReference type="InterPro" id="IPR010235">
    <property type="entry name" value="HepT"/>
</dbReference>
<dbReference type="Pfam" id="PF08780">
    <property type="entry name" value="NTase_sub_bind"/>
    <property type="match status" value="1"/>
</dbReference>
<reference evidence="2" key="1">
    <citation type="submission" date="2015-09" db="EMBL/GenBank/DDBJ databases">
        <authorList>
            <person name="Daims H."/>
        </authorList>
    </citation>
    <scope>NUCLEOTIDE SEQUENCE [LARGE SCALE GENOMIC DNA]</scope>
</reference>
<dbReference type="KEGG" id="nio:NITINOP_1036"/>
<dbReference type="Proteomes" id="UP000066284">
    <property type="component" value="Chromosome 1"/>
</dbReference>
<evidence type="ECO:0000313" key="1">
    <source>
        <dbReference type="EMBL" id="CUQ66011.1"/>
    </source>
</evidence>
<keyword evidence="2" id="KW-1185">Reference proteome</keyword>
<proteinExistence type="predicted"/>
<evidence type="ECO:0000313" key="2">
    <source>
        <dbReference type="Proteomes" id="UP000066284"/>
    </source>
</evidence>
<dbReference type="NCBIfam" id="TIGR01987">
    <property type="entry name" value="HI0074"/>
    <property type="match status" value="1"/>
</dbReference>
<gene>
    <name evidence="1" type="ORF">NITINOP_1036</name>
</gene>
<dbReference type="AlphaFoldDB" id="A0A0S4KUJ7"/>
<dbReference type="Gene3D" id="1.20.120.330">
    <property type="entry name" value="Nucleotidyltransferases domain 2"/>
    <property type="match status" value="1"/>
</dbReference>
<name>A0A0S4KUJ7_9BACT</name>
<dbReference type="STRING" id="1715989.NITINOP_1036"/>
<sequence>MKLDLSSFERALAALDRGLVRAAGAPGDEELRDACIQRFEFTFELAWKMLKRRLESDLPNPQEVDTMSYRGLIRTGAEQGLIDNVSAWFVYRDKRNLTSHTYDAAKAQEVFGVLADFARDARTLLQRLTQRGASDA</sequence>
<dbReference type="SUPFAM" id="SSF81593">
    <property type="entry name" value="Nucleotidyltransferase substrate binding subunit/domain"/>
    <property type="match status" value="1"/>
</dbReference>
<dbReference type="OrthoDB" id="9810452at2"/>
<accession>A0A0S4KUJ7</accession>
<organism evidence="1 2">
    <name type="scientific">Candidatus Nitrospira inopinata</name>
    <dbReference type="NCBI Taxonomy" id="1715989"/>
    <lineage>
        <taxon>Bacteria</taxon>
        <taxon>Pseudomonadati</taxon>
        <taxon>Nitrospirota</taxon>
        <taxon>Nitrospiria</taxon>
        <taxon>Nitrospirales</taxon>
        <taxon>Nitrospiraceae</taxon>
        <taxon>Nitrospira</taxon>
    </lineage>
</organism>
<evidence type="ECO:0008006" key="3">
    <source>
        <dbReference type="Google" id="ProtNLM"/>
    </source>
</evidence>
<dbReference type="EMBL" id="LN885086">
    <property type="protein sequence ID" value="CUQ66011.1"/>
    <property type="molecule type" value="Genomic_DNA"/>
</dbReference>
<protein>
    <recommendedName>
        <fullName evidence="3">Nucleotidyltransferase</fullName>
    </recommendedName>
</protein>